<gene>
    <name evidence="2" type="ORF">JCGZ_05716</name>
</gene>
<accession>A0A067LJ37</accession>
<organism evidence="2 3">
    <name type="scientific">Jatropha curcas</name>
    <name type="common">Barbados nut</name>
    <dbReference type="NCBI Taxonomy" id="180498"/>
    <lineage>
        <taxon>Eukaryota</taxon>
        <taxon>Viridiplantae</taxon>
        <taxon>Streptophyta</taxon>
        <taxon>Embryophyta</taxon>
        <taxon>Tracheophyta</taxon>
        <taxon>Spermatophyta</taxon>
        <taxon>Magnoliopsida</taxon>
        <taxon>eudicotyledons</taxon>
        <taxon>Gunneridae</taxon>
        <taxon>Pentapetalae</taxon>
        <taxon>rosids</taxon>
        <taxon>fabids</taxon>
        <taxon>Malpighiales</taxon>
        <taxon>Euphorbiaceae</taxon>
        <taxon>Crotonoideae</taxon>
        <taxon>Jatropheae</taxon>
        <taxon>Jatropha</taxon>
    </lineage>
</organism>
<dbReference type="EMBL" id="KK914256">
    <property type="protein sequence ID" value="KDP44249.1"/>
    <property type="molecule type" value="Genomic_DNA"/>
</dbReference>
<sequence>MLTKERKEEEKEGIVHNVEITAVAVEPTVTERQKDISLRCVRNKERERPKNAKERWAFLVILIIGKEMGREWKKEMKQNLKPLTPSLLPSPPSTTGFLDAGVMKLIFFGSLAAGIIVKLLPYEYTDRGDPVPTGIFKGLPVTTFHVFVISIIFSFAGAFSSLLTSGKPKNANYEKFCRYYSLVFSALAIAILVRAAIRLTYRWAPIVDD</sequence>
<protein>
    <submittedName>
        <fullName evidence="2">Uncharacterized protein</fullName>
    </submittedName>
</protein>
<name>A0A067LJ37_JATCU</name>
<dbReference type="OrthoDB" id="1716910at2759"/>
<feature type="transmembrane region" description="Helical" evidence="1">
    <location>
        <begin position="144"/>
        <end position="164"/>
    </location>
</feature>
<keyword evidence="1" id="KW-0812">Transmembrane</keyword>
<keyword evidence="1" id="KW-1133">Transmembrane helix</keyword>
<evidence type="ECO:0000313" key="2">
    <source>
        <dbReference type="EMBL" id="KDP44249.1"/>
    </source>
</evidence>
<evidence type="ECO:0000313" key="3">
    <source>
        <dbReference type="Proteomes" id="UP000027138"/>
    </source>
</evidence>
<keyword evidence="1" id="KW-0472">Membrane</keyword>
<keyword evidence="3" id="KW-1185">Reference proteome</keyword>
<feature type="transmembrane region" description="Helical" evidence="1">
    <location>
        <begin position="176"/>
        <end position="197"/>
    </location>
</feature>
<proteinExistence type="predicted"/>
<reference evidence="2 3" key="1">
    <citation type="journal article" date="2014" name="PLoS ONE">
        <title>Global Analysis of Gene Expression Profiles in Physic Nut (Jatropha curcas L.) Seedlings Exposed to Salt Stress.</title>
        <authorList>
            <person name="Zhang L."/>
            <person name="Zhang C."/>
            <person name="Wu P."/>
            <person name="Chen Y."/>
            <person name="Li M."/>
            <person name="Jiang H."/>
            <person name="Wu G."/>
        </authorList>
    </citation>
    <scope>NUCLEOTIDE SEQUENCE [LARGE SCALE GENOMIC DNA]</scope>
    <source>
        <strain evidence="3">cv. GZQX0401</strain>
        <tissue evidence="2">Young leaves</tissue>
    </source>
</reference>
<dbReference type="Proteomes" id="UP000027138">
    <property type="component" value="Unassembled WGS sequence"/>
</dbReference>
<feature type="transmembrane region" description="Helical" evidence="1">
    <location>
        <begin position="105"/>
        <end position="124"/>
    </location>
</feature>
<evidence type="ECO:0000256" key="1">
    <source>
        <dbReference type="SAM" id="Phobius"/>
    </source>
</evidence>
<dbReference type="AlphaFoldDB" id="A0A067LJ37"/>